<gene>
    <name evidence="1" type="ORF">E2562_015117</name>
</gene>
<dbReference type="AlphaFoldDB" id="A0A6G1DXW5"/>
<comment type="caution">
    <text evidence="1">The sequence shown here is derived from an EMBL/GenBank/DDBJ whole genome shotgun (WGS) entry which is preliminary data.</text>
</comment>
<organism evidence="1 2">
    <name type="scientific">Oryza meyeriana var. granulata</name>
    <dbReference type="NCBI Taxonomy" id="110450"/>
    <lineage>
        <taxon>Eukaryota</taxon>
        <taxon>Viridiplantae</taxon>
        <taxon>Streptophyta</taxon>
        <taxon>Embryophyta</taxon>
        <taxon>Tracheophyta</taxon>
        <taxon>Spermatophyta</taxon>
        <taxon>Magnoliopsida</taxon>
        <taxon>Liliopsida</taxon>
        <taxon>Poales</taxon>
        <taxon>Poaceae</taxon>
        <taxon>BOP clade</taxon>
        <taxon>Oryzoideae</taxon>
        <taxon>Oryzeae</taxon>
        <taxon>Oryzinae</taxon>
        <taxon>Oryza</taxon>
        <taxon>Oryza meyeriana</taxon>
    </lineage>
</organism>
<sequence length="79" mass="8176">MAVTGADAASESVSCTADPWVRECVRIRYLETGDAPHRDALEVGLGFPKRCENSSRTAKAAALPVGEVMTATSSAPAAP</sequence>
<proteinExistence type="predicted"/>
<keyword evidence="2" id="KW-1185">Reference proteome</keyword>
<name>A0A6G1DXW5_9ORYZ</name>
<dbReference type="EMBL" id="SPHZ02000005">
    <property type="protein sequence ID" value="KAF0916944.1"/>
    <property type="molecule type" value="Genomic_DNA"/>
</dbReference>
<evidence type="ECO:0000313" key="1">
    <source>
        <dbReference type="EMBL" id="KAF0916944.1"/>
    </source>
</evidence>
<dbReference type="Proteomes" id="UP000479710">
    <property type="component" value="Unassembled WGS sequence"/>
</dbReference>
<reference evidence="1 2" key="1">
    <citation type="submission" date="2019-11" db="EMBL/GenBank/DDBJ databases">
        <title>Whole genome sequence of Oryza granulata.</title>
        <authorList>
            <person name="Li W."/>
        </authorList>
    </citation>
    <scope>NUCLEOTIDE SEQUENCE [LARGE SCALE GENOMIC DNA]</scope>
    <source>
        <strain evidence="2">cv. Menghai</strain>
        <tissue evidence="1">Leaf</tissue>
    </source>
</reference>
<evidence type="ECO:0000313" key="2">
    <source>
        <dbReference type="Proteomes" id="UP000479710"/>
    </source>
</evidence>
<protein>
    <submittedName>
        <fullName evidence="1">Uncharacterized protein</fullName>
    </submittedName>
</protein>
<accession>A0A6G1DXW5</accession>